<keyword evidence="6" id="KW-0966">Cell projection</keyword>
<dbReference type="Gene3D" id="1.20.120.340">
    <property type="entry name" value="Flagellar protein FliS"/>
    <property type="match status" value="1"/>
</dbReference>
<evidence type="ECO:0000256" key="1">
    <source>
        <dbReference type="ARBA" id="ARBA00004514"/>
    </source>
</evidence>
<comment type="caution">
    <text evidence="6">The sequence shown here is derived from an EMBL/GenBank/DDBJ whole genome shotgun (WGS) entry which is preliminary data.</text>
</comment>
<dbReference type="PANTHER" id="PTHR34773">
    <property type="entry name" value="FLAGELLAR SECRETION CHAPERONE FLIS"/>
    <property type="match status" value="1"/>
</dbReference>
<evidence type="ECO:0000313" key="6">
    <source>
        <dbReference type="EMBL" id="MBO1511726.1"/>
    </source>
</evidence>
<keyword evidence="3" id="KW-0963">Cytoplasm</keyword>
<gene>
    <name evidence="6" type="ORF">I7822_08600</name>
</gene>
<keyword evidence="7" id="KW-1185">Reference proteome</keyword>
<reference evidence="6 7" key="1">
    <citation type="submission" date="2021-03" db="EMBL/GenBank/DDBJ databases">
        <title>Whole genome sequence of Metabacillus bambusae BG109.</title>
        <authorList>
            <person name="Jeong J.W."/>
        </authorList>
    </citation>
    <scope>NUCLEOTIDE SEQUENCE [LARGE SCALE GENOMIC DNA]</scope>
    <source>
        <strain evidence="6 7">BG109</strain>
    </source>
</reference>
<dbReference type="EMBL" id="JAGDEL010000005">
    <property type="protein sequence ID" value="MBO1511726.1"/>
    <property type="molecule type" value="Genomic_DNA"/>
</dbReference>
<dbReference type="Proteomes" id="UP000663981">
    <property type="component" value="Unassembled WGS sequence"/>
</dbReference>
<comment type="similarity">
    <text evidence="2">Belongs to the FliS family.</text>
</comment>
<dbReference type="InterPro" id="IPR036584">
    <property type="entry name" value="FliS_sf"/>
</dbReference>
<comment type="subcellular location">
    <subcellularLocation>
        <location evidence="1">Cytoplasm</location>
        <location evidence="1">Cytosol</location>
    </subcellularLocation>
</comment>
<dbReference type="SUPFAM" id="SSF101116">
    <property type="entry name" value="Flagellar export chaperone FliS"/>
    <property type="match status" value="1"/>
</dbReference>
<sequence length="119" mass="13777">MDIKMVSKLYKQNSLLTLPTGKLLLWLLDETIKVVKKGIQAMHAIDIAEQNRQIQIAQQIVVEIIPLINNSIDGGKKFMMLIDYINRRLIEANMNCDVLILEEVEQFLNELRSVWNEVI</sequence>
<proteinExistence type="inferred from homology"/>
<evidence type="ECO:0000256" key="5">
    <source>
        <dbReference type="ARBA" id="ARBA00023186"/>
    </source>
</evidence>
<dbReference type="PANTHER" id="PTHR34773:SF1">
    <property type="entry name" value="FLAGELLAR SECRETION CHAPERONE FLIS"/>
    <property type="match status" value="1"/>
</dbReference>
<keyword evidence="5" id="KW-0143">Chaperone</keyword>
<organism evidence="6 7">
    <name type="scientific">Metabacillus bambusae</name>
    <dbReference type="NCBI Taxonomy" id="2795218"/>
    <lineage>
        <taxon>Bacteria</taxon>
        <taxon>Bacillati</taxon>
        <taxon>Bacillota</taxon>
        <taxon>Bacilli</taxon>
        <taxon>Bacillales</taxon>
        <taxon>Bacillaceae</taxon>
        <taxon>Metabacillus</taxon>
    </lineage>
</organism>
<evidence type="ECO:0000256" key="4">
    <source>
        <dbReference type="ARBA" id="ARBA00022795"/>
    </source>
</evidence>
<name>A0ABS3N0C5_9BACI</name>
<evidence type="ECO:0000256" key="2">
    <source>
        <dbReference type="ARBA" id="ARBA00008787"/>
    </source>
</evidence>
<dbReference type="RefSeq" id="WP_207977006.1">
    <property type="nucleotide sequence ID" value="NZ_JAGDEL010000005.1"/>
</dbReference>
<evidence type="ECO:0000313" key="7">
    <source>
        <dbReference type="Proteomes" id="UP000663981"/>
    </source>
</evidence>
<accession>A0ABS3N0C5</accession>
<keyword evidence="4" id="KW-1005">Bacterial flagellum biogenesis</keyword>
<dbReference type="InterPro" id="IPR003713">
    <property type="entry name" value="FliS"/>
</dbReference>
<protein>
    <submittedName>
        <fullName evidence="6">Flagellar protein FliS</fullName>
    </submittedName>
</protein>
<keyword evidence="6" id="KW-0282">Flagellum</keyword>
<keyword evidence="6" id="KW-0969">Cilium</keyword>
<evidence type="ECO:0000256" key="3">
    <source>
        <dbReference type="ARBA" id="ARBA00022490"/>
    </source>
</evidence>
<dbReference type="Pfam" id="PF02561">
    <property type="entry name" value="FliS"/>
    <property type="match status" value="1"/>
</dbReference>